<dbReference type="GO" id="GO:0006633">
    <property type="term" value="P:fatty acid biosynthetic process"/>
    <property type="evidence" value="ECO:0007669"/>
    <property type="project" value="InterPro"/>
</dbReference>
<dbReference type="Gene3D" id="3.40.640.10">
    <property type="entry name" value="Type I PLP-dependent aspartate aminotransferase-like (Major domain)"/>
    <property type="match status" value="1"/>
</dbReference>
<organism evidence="14">
    <name type="scientific">Paenibacillus sp. SYP-B3998</name>
    <dbReference type="NCBI Taxonomy" id="2678564"/>
    <lineage>
        <taxon>Bacteria</taxon>
        <taxon>Bacillati</taxon>
        <taxon>Bacillota</taxon>
        <taxon>Bacilli</taxon>
        <taxon>Bacillales</taxon>
        <taxon>Paenibacillaceae</taxon>
        <taxon>Paenibacillus</taxon>
    </lineage>
</organism>
<dbReference type="InterPro" id="IPR006162">
    <property type="entry name" value="Ppantetheine_attach_site"/>
</dbReference>
<dbReference type="FunFam" id="3.40.50.12780:FF:000012">
    <property type="entry name" value="Non-ribosomal peptide synthetase"/>
    <property type="match status" value="2"/>
</dbReference>
<dbReference type="InterPro" id="IPR045851">
    <property type="entry name" value="AMP-bd_C_sf"/>
</dbReference>
<evidence type="ECO:0000256" key="6">
    <source>
        <dbReference type="ARBA" id="ARBA00022679"/>
    </source>
</evidence>
<evidence type="ECO:0000256" key="5">
    <source>
        <dbReference type="ARBA" id="ARBA00022598"/>
    </source>
</evidence>
<dbReference type="InterPro" id="IPR015424">
    <property type="entry name" value="PyrdxlP-dep_Trfase"/>
</dbReference>
<dbReference type="NCBIfam" id="NF003417">
    <property type="entry name" value="PRK04813.1"/>
    <property type="match status" value="4"/>
</dbReference>
<feature type="domain" description="Ketosynthase family 3 (KS3)" evidence="13">
    <location>
        <begin position="670"/>
        <end position="1093"/>
    </location>
</feature>
<dbReference type="Pfam" id="PF00501">
    <property type="entry name" value="AMP-binding"/>
    <property type="match status" value="3"/>
</dbReference>
<dbReference type="GO" id="GO:0008483">
    <property type="term" value="F:transaminase activity"/>
    <property type="evidence" value="ECO:0007669"/>
    <property type="project" value="InterPro"/>
</dbReference>
<dbReference type="NCBIfam" id="TIGR01733">
    <property type="entry name" value="AA-adenyl-dom"/>
    <property type="match status" value="2"/>
</dbReference>
<dbReference type="Gene3D" id="3.40.50.12780">
    <property type="entry name" value="N-terminal domain of ligase-like"/>
    <property type="match status" value="1"/>
</dbReference>
<dbReference type="PROSITE" id="PS00455">
    <property type="entry name" value="AMP_BINDING"/>
    <property type="match status" value="3"/>
</dbReference>
<dbReference type="InterPro" id="IPR015422">
    <property type="entry name" value="PyrdxlP-dep_Trfase_small"/>
</dbReference>
<dbReference type="Gene3D" id="1.10.1240.100">
    <property type="match status" value="1"/>
</dbReference>
<dbReference type="PROSITE" id="PS00012">
    <property type="entry name" value="PHOSPHOPANTETHEINE"/>
    <property type="match status" value="2"/>
</dbReference>
<dbReference type="SUPFAM" id="SSF53383">
    <property type="entry name" value="PLP-dependent transferases"/>
    <property type="match status" value="1"/>
</dbReference>
<dbReference type="GO" id="GO:0016874">
    <property type="term" value="F:ligase activity"/>
    <property type="evidence" value="ECO:0007669"/>
    <property type="project" value="UniProtKB-KW"/>
</dbReference>
<evidence type="ECO:0000256" key="7">
    <source>
        <dbReference type="ARBA" id="ARBA00022737"/>
    </source>
</evidence>
<dbReference type="Pfam" id="PF13193">
    <property type="entry name" value="AMP-binding_C"/>
    <property type="match status" value="2"/>
</dbReference>
<evidence type="ECO:0000256" key="4">
    <source>
        <dbReference type="ARBA" id="ARBA00022553"/>
    </source>
</evidence>
<evidence type="ECO:0000256" key="2">
    <source>
        <dbReference type="ARBA" id="ARBA00006432"/>
    </source>
</evidence>
<dbReference type="CDD" id="cd00833">
    <property type="entry name" value="PKS"/>
    <property type="match status" value="1"/>
</dbReference>
<dbReference type="SUPFAM" id="SSF56801">
    <property type="entry name" value="Acetyl-CoA synthetase-like"/>
    <property type="match status" value="4"/>
</dbReference>
<keyword evidence="4" id="KW-0597">Phosphoprotein</keyword>
<evidence type="ECO:0000256" key="3">
    <source>
        <dbReference type="ARBA" id="ARBA00022450"/>
    </source>
</evidence>
<keyword evidence="3" id="KW-0596">Phosphopantetheine</keyword>
<dbReference type="Gene3D" id="3.40.50.980">
    <property type="match status" value="4"/>
</dbReference>
<feature type="region of interest" description="Disordered" evidence="11">
    <location>
        <begin position="1981"/>
        <end position="2006"/>
    </location>
</feature>
<dbReference type="CDD" id="cd19531">
    <property type="entry name" value="LCL_NRPS-like"/>
    <property type="match status" value="2"/>
</dbReference>
<dbReference type="PANTHER" id="PTHR45527:SF1">
    <property type="entry name" value="FATTY ACID SYNTHASE"/>
    <property type="match status" value="1"/>
</dbReference>
<dbReference type="GO" id="GO:0044550">
    <property type="term" value="P:secondary metabolite biosynthetic process"/>
    <property type="evidence" value="ECO:0007669"/>
    <property type="project" value="UniProtKB-ARBA"/>
</dbReference>
<dbReference type="InterPro" id="IPR020845">
    <property type="entry name" value="AMP-binding_CS"/>
</dbReference>
<reference evidence="14" key="1">
    <citation type="submission" date="2020-02" db="EMBL/GenBank/DDBJ databases">
        <authorList>
            <person name="Shen X.-R."/>
            <person name="Zhang Y.-X."/>
        </authorList>
    </citation>
    <scope>NUCLEOTIDE SEQUENCE</scope>
    <source>
        <strain evidence="14">SYP-B3998</strain>
    </source>
</reference>
<dbReference type="InterPro" id="IPR016039">
    <property type="entry name" value="Thiolase-like"/>
</dbReference>
<dbReference type="GO" id="GO:0005829">
    <property type="term" value="C:cytosol"/>
    <property type="evidence" value="ECO:0007669"/>
    <property type="project" value="TreeGrafter"/>
</dbReference>
<dbReference type="GO" id="GO:0031177">
    <property type="term" value="F:phosphopantetheine binding"/>
    <property type="evidence" value="ECO:0007669"/>
    <property type="project" value="InterPro"/>
</dbReference>
<dbReference type="SMART" id="SM00825">
    <property type="entry name" value="PKS_KS"/>
    <property type="match status" value="1"/>
</dbReference>
<dbReference type="InterPro" id="IPR049704">
    <property type="entry name" value="Aminotrans_3_PPA_site"/>
</dbReference>
<dbReference type="InterPro" id="IPR018201">
    <property type="entry name" value="Ketoacyl_synth_AS"/>
</dbReference>
<dbReference type="Pfam" id="PF00550">
    <property type="entry name" value="PP-binding"/>
    <property type="match status" value="5"/>
</dbReference>
<dbReference type="InterPro" id="IPR025110">
    <property type="entry name" value="AMP-bd_C"/>
</dbReference>
<dbReference type="PROSITE" id="PS00600">
    <property type="entry name" value="AA_TRANSFER_CLASS_3"/>
    <property type="match status" value="1"/>
</dbReference>
<feature type="compositionally biased region" description="Basic and acidic residues" evidence="11">
    <location>
        <begin position="1194"/>
        <end position="1207"/>
    </location>
</feature>
<dbReference type="GO" id="GO:0030170">
    <property type="term" value="F:pyridoxal phosphate binding"/>
    <property type="evidence" value="ECO:0007669"/>
    <property type="project" value="InterPro"/>
</dbReference>
<evidence type="ECO:0000256" key="1">
    <source>
        <dbReference type="ARBA" id="ARBA00001957"/>
    </source>
</evidence>
<comment type="similarity">
    <text evidence="2">Belongs to the ATP-dependent AMP-binding enzyme family.</text>
</comment>
<evidence type="ECO:0000256" key="8">
    <source>
        <dbReference type="ARBA" id="ARBA00022898"/>
    </source>
</evidence>
<feature type="domain" description="Carrier" evidence="12">
    <location>
        <begin position="2630"/>
        <end position="2705"/>
    </location>
</feature>
<evidence type="ECO:0000259" key="13">
    <source>
        <dbReference type="PROSITE" id="PS52004"/>
    </source>
</evidence>
<dbReference type="SMART" id="SM01294">
    <property type="entry name" value="PKS_PP_betabranch"/>
    <property type="match status" value="1"/>
</dbReference>
<dbReference type="PROSITE" id="PS50075">
    <property type="entry name" value="CARRIER"/>
    <property type="match status" value="5"/>
</dbReference>
<dbReference type="FunFam" id="3.30.300.30:FF:000010">
    <property type="entry name" value="Enterobactin synthetase component F"/>
    <property type="match status" value="1"/>
</dbReference>
<keyword evidence="6" id="KW-0808">Transferase</keyword>
<dbReference type="Gene3D" id="2.30.38.10">
    <property type="entry name" value="Luciferase, Domain 3"/>
    <property type="match status" value="2"/>
</dbReference>
<evidence type="ECO:0000313" key="14">
    <source>
        <dbReference type="EMBL" id="NEW07887.1"/>
    </source>
</evidence>
<dbReference type="InterPro" id="IPR001242">
    <property type="entry name" value="Condensation_dom"/>
</dbReference>
<dbReference type="InterPro" id="IPR014031">
    <property type="entry name" value="Ketoacyl_synth_C"/>
</dbReference>
<dbReference type="InterPro" id="IPR020841">
    <property type="entry name" value="PKS_Beta-ketoAc_synthase_dom"/>
</dbReference>
<sequence length="5262" mass="586852">MFTQQFQTLSNVIEARSTSEDKGITFIDGDDQEIYLSYKDIYREALGFLGELQEKGVQPKQEVLFQIEDNQKFIVAFWACILGGMYPVPISVGNNDEHKTKVLKVWGILNRPFLITTEKTLENLNRLKAKELFTEQLQSLHIHHLIIHENYGGRSQGKAVKQDPQDIALIQFSSGSTGDPKGVILTHQNLVFNCCGLIHSQHMAPGDALLQWMPLTHDMGLICNHLTPFVLGIQQFIIPTNLFIRQPVLWIKKASEHNITHLSSPNFGYKYFLSHFKPEKAEDWDLSRVRLILNGAEPISVELCHQFADTLAPYGLKRTAITPAYGLAEASVGVSISDPRDEIVTVYLDRKHLNTGARIVEVSEDSGVSFVGNGPPIPYCEVRVTNDKHRLLADDTIGHIQIKGFNVTSGYYNNPEATSRLLTDDGWVDTGDLGFLRGGQVVITGRAKDIIFMNGENIYPHDIERVAEEVEGVELGRVAACGVRHPSENKEEIVLFIVSKKTLEKFAPIAAALKKHLSRKGGWAIYEVVPIKQMPKTTSGKVQRYKLTQQFEAGVFQEVCDQLRVLIAQQTEEKELPFTAFEAEKALHDICCEVLQIKRIDTRDSYFDLGATSLQLAQITEHIVNRLGQNLSVTDLFAYPSIAELAKHIAEQKKQIQSEIPSAQAEEQREQDVAIIGMSLNLPNATTADEFWANVVQGKDSITAFGAERVQDAKNYSAALRLHQTEDEFVQGGYLHEIDKFDYSFFRMNPNEARYMDPNQRLFLQSAFHAIEDGGYAGEQLRGRKVGVYVGYSKVGHDYERLLSNVKPEQFHHYIVGNLPSVLASRIAYFLDLKGPALTLDTACSSSLVAIHLACKGILNGDCELAIAGGVRTVLLPVGLGLQMESSDRRAKTFDNESDGTGTGEGVASVLLKPLSKAIADGDHIYAVIKGSAINQDGTTVGITAPNPAAQTQVIEDAWSDAGIHPESLTFIEAHGTGTKLGDPIEFNGLAKAFEKYTSKKQFCAIGSVKTNIGHLFEAAGIASLIKAVLMLNEKQNPPLVHFKKPNKQIRFETSPFYINTKLTEFETAGEPLRCGVSSFGFSGTNAHVVLEQYIAPAASAPAAGDGPYLFTISAKTEWSLQERFRQFIDFFGRHPNANLMNVCYTANTGRAHLEHRIAVVVTDRQELVSKLKLVALGARDTQGVYCGSSKASTDPDRHSPGNPDEHELAAMSRKAGQLAPGIADSGYGTASSLHALGEWYSQGATIPWDVLYDNVDKQKIPLPHYPFERNRCWITWEPQLAESTEGGIREVAATYDIPQPPGARQAFIEEIAATLRQIIGKASGFKPEELDEQAHFLEMGLDSINLVQVKKDIMDQFQLDIPIAQFFESISNISSLKQYVVDHSYREPALAALTDESWTAPINSPTQNQGQANLTVGAWISPTAEAVQPQTMVSAAPVGSLERLLSQQIELLQAQQKSFTDVLTQQLTLLSGAALAAPAKELVGIEAQMGSLPAGTKTEKVIRITSPVAKAATNEKEAKPFIPYQPLVIGESSGYTTRQNQFLSQFIDLYTQRTRESKNYTQHTRLVHANNRNVAGFRSYWKEIVYPIVTERASGSKMWDIDGNEYIDLTMGFGVNLLGHNPAFISEDLRGTIHSHTPPIGPMSNSAGRVAELICELTGVERVAFYNSGTEAVMVALRLARAATGRSKVALFSGSYHGTFDGVLAVADPESGHGEALPMAPGIPDGMMSDVMVLNYNNPQSLELIREHAHELAAVLIEPVQSRRPDLQPKAFLKMIREITERSGTALILDEVITGFRIHMGGAQAWFDIKADLVTYGKVVGGGMPIGIVAGKAAFMDAVDGGIWSFADESYPANAKKKTFVGGTFCTHPLTMNAALQVLEYLKSQGPELLSSLNRRTDELVKTINGFFKQEGVPIHMINYGSLFRFVSYGDIELFFYLLISKGLYIWEGRNCFLSTAHTAEDLAKILAAVKESVMELREGGFLPDKPPSPDDQGRDKTAQALPASDSFPLTKEQKQLWFAAQARHGCAAAFNETVALRIKGDLQVDTLNRAVQTIVNRHEALRTVVDASGEEQRVLTEVTVATEVTVCMEVAHDEREQWVRQWLEEQGRLPFNLISGMPLFRINLLRLSPDEYLFTVAFHHIVADGWSIAVFVQELEQLYSAYLEGHTAESLPTPTPFREFQQWQQLQLSRGRTDEVIAYWNKSLDSLVSAVDLPSEHGGMRRRTFQGERASVRADLKLTKKLKTLSIQSGNSLFVTLLTAYQLFLHRLTGNAMMTVGVPTSGQARMGRHHLIGNCVNLLPIVSRVADHTSLVELLQQIKAKMQETEALQDYSLADLAEHFTDRKVPDMNIIFNMDRPLKGLHFKGLDVRLTPTPIQYSKYDMFLNVMEVGGELWFDFDLNGDIADSATRTKWLDYFMQMLHSMADGQHRTIAELSLLTSEEEAEAAIDWRSHLNLQLNEADVLPQGAIYLLDGYLKPTPIGVIGELCVQDHAGGTTLYHSGQLAIRRAAGGLQRIGSVQERMQVGGHTVYLPLLQRYLTDSLKIESCFIATGNAESGNGHTLAAYVAGNPKSLNPVQLRKQMLQDLADHWVPKEIVIVESLPFTPEGQVDLTQLRLGDRPRIESAPQEQGSDAEEKVRTIWQHVLGVSHVYLDDNFFEIGGNSLDATLLLVRLQREFSTKIPLSQLFRSQTVRALARFIEHGEQQVVLPIVTLATQPFYAVSAAQKRMYILHAMEVGTTYNISGLLNITGDLDSSRLLQACQELVQRHDSLRTSFDVVDDEIVQVVHDTVKFDIPISDVRAKDLDKAARTLIQPFDLHQAPLFRSRLLRVAPDRHVLLLDMHHSIADGLSVSVFIDELTDLYQGKPLAPLPVQYKDFAAWHRERYASDRFAEQESYWLSTLSGELPVLALPTSFPRPPVQSFEGAVFHHEVDPKLIVNLQRLANETGTTLFMVLLAAYNVLLAKYTGRTDIIVGTAVAGREHPDIERAIGMFVNTLALRNYPSAEKHFLPFLQEVKEASLLALENQEYPFEELIDKLEINRDLGRNPLFDTMLVVQNFGMQKVTAGGIEFAPTEFNPGVAQMDLIVSVDEWEGKPVIRFNYCTKLFHESAIHQLARHYVQVLLSIIDQPDSTIAQLECMPPVEKQAILRDFNPIMHAELKTPESRTLHALFESQAKRTPDQLALSFRNQEVTYRDLNEKANQLANALVKRGIGQETVVGVMMERSLDMAVAILGILKAGGAYMPIDPAYPKERIGYMLADSGAVVMLVQEGLKSGVDFTGSVLSMANDAWYKEEQRSQLHRSYPNNLAYLIYTSGSTGQPKGVCIEHKAIVNTLQWRKGEYALGPGDCVLPLVSSSFDAFVSAFFTPLLSGAAVALPTDEQIGDFHALKSLMLACKVTHLVGTPSIYLPIVEMLTLQEAAQLKAVTLGGERVTKSLVDASRAKNSNIELINEYGPTEYSVVTTIQRNLQPDETDHVGKPIAYTGVLILDEHKNMQPIGVQGELYIWGRGLARAYRNNMELTNQRFIAHPFLPDVKMYRTGDLAAWLPDGTLKFGGRTDDQVKVRGHRVELGEIENTLLQHVAVKDAAVILKAYGDQAYLSAYVVFHAQAGHTTKELKHFLTSTLPPYMVPSYVTVLEQLPLTANGKVDRKALPEPERLTDDESTYVVPRTETERKLVNLWQELLGVSPIGIHDPFFEIGGHSLSATLLMARIKEVFHVQLSPKSVFKAPTVEQLALVVLSAQQTDYDEIPEAPQSVYYDVSSAQSRLLAIWHLDETGIAYNMSAALIIEGDVSRDKLEETFRQLIARHEAFRTSFTEVDGKQVQVIHEDVHFHVPFIEAEVGIDGAEPLIRSFIRPFDVSQAPLIRVELIKLNDGRHLLNLDLHHLVADGTSVDLIIEEWNTLYNGGTLPPLRIQYKDYAAWLGSQALGMAEQEKYWIDQYVGDIPVLEMPSDKPRPQIQSFEGDVVAVELSGELTRRLETLSTRSGSTLFMVLLASYQVLLSKYTGQEDIIVGIPVSGRSHADTRSIVGMFVNTLALRNYPAASKSFLHLLDEVKESTLMALENQDYSFSDLVKKLQLKRDLSRNLLFDTMFSFFNTDSQQWKANGLQMTPYPLKTGISKFDLVLNIEQKEERLRIEFEYGTTLFLRETVESLADHYLAVLEQVTEEPDRTLAQIELIGTREAEAMHVRFNDTSVSYPNPKPIYQYIERQAEVTPEAIAVMYRGDSLTYSELNQQANEVAHRLIGQGIGAGHYVPVLMERSLELVVSLLAVMKTGAAFSPLDMEWPVERLQSALTDLNSPFLLAHQGLPFEEGHLHGEFLNIDCRTLSGVVDNPAVAIDGQAPIYVIFTSGSTGRPKGVVVPHRGITNRFLWMNDYFGSEAAQSVLQTTNHVYDSAVWQLFWPLTNGGRTVLPETGMTVNADYMAGLIDKAQITMTDFVPSVFNTIVNQLEEQPALQGKLLSLKQVIVGGEEITPSTVGKFRGILPHVQTTNLYGPTEASIGCVAYRIDGHEERIPIGRPIANTKVYILDAHLKQVPVGVVGEMYISGVPLAIGYLNDSEKTASSFIDNPYAQASYEKLYKTGDLAKYLPDGNISFLGRADFQVKIRGYRIELQEIEYRLLQWGRIKEAAVMALEHNGSALLCGYVVSAEAIPSDEIRAYLATELPEYMIPTVFVSLDRMPITPGGKINRKLLPEPDWHEAINDDYQEPANEIEQLLADIWEEVLSVKPIGTNHNFFDLGGDSIKGLQIISRLNHRGYKLDMKELFQQPKIKLLSKFVKQGTRIANQEAIEGEVPLTPIQRRFFETQIAHPHHYNQSVMLFRAEGFDEQDVASVFDYIVRHHDALRMSYQWDEEKIVQMNRGLPTESIQLTVKHFDASLTLEDEVERAANEIQSGLHLIDGPLLKLGLFKTGDGDHLLIAIHHLVVDGVSWRIILEDFGTLYEQLRQGLPPALPSKSDSYQLWAQEIVSYADNQALQEEIEYWSVLEQTHWGPLPKDNEPLSNKVADSADLRLVLDAEYTEKLLKQVNRAYNTEINDILLTALGISIKDWGHQDTVMIHLEGHGREELLKEVNISRTVGWFTSLYPFLLDMSHTQDLSYQIKSIKDSLRRIPNKGARYGILKYVSKAYRDQLSGEVYPEISFNYLGQFDSQLNTEWYTLSPFDAGAEAGPDVVRSASLDINGMIENGQLVMTFNYNKGEYEQSTVERLIFRYQEHLIRIIDHCCVKQTTEQSPTDFTYDKLSIDEFQNLSQLLSSKLNL</sequence>
<dbReference type="InterPro" id="IPR020806">
    <property type="entry name" value="PKS_PP-bd"/>
</dbReference>
<dbReference type="Gene3D" id="3.30.559.30">
    <property type="entry name" value="Nonribosomal peptide synthetase, condensation domain"/>
    <property type="match status" value="4"/>
</dbReference>
<dbReference type="Pfam" id="PF00109">
    <property type="entry name" value="ketoacyl-synt"/>
    <property type="match status" value="1"/>
</dbReference>
<dbReference type="InterPro" id="IPR042099">
    <property type="entry name" value="ANL_N_sf"/>
</dbReference>
<dbReference type="Gene3D" id="3.90.1150.10">
    <property type="entry name" value="Aspartate Aminotransferase, domain 1"/>
    <property type="match status" value="1"/>
</dbReference>
<dbReference type="FunFam" id="1.10.1200.10:FF:000005">
    <property type="entry name" value="Nonribosomal peptide synthetase 1"/>
    <property type="match status" value="2"/>
</dbReference>
<dbReference type="CDD" id="cd19534">
    <property type="entry name" value="E_NRPS"/>
    <property type="match status" value="1"/>
</dbReference>
<dbReference type="SUPFAM" id="SSF53901">
    <property type="entry name" value="Thiolase-like"/>
    <property type="match status" value="1"/>
</dbReference>
<dbReference type="EMBL" id="JAAIKC010000007">
    <property type="protein sequence ID" value="NEW07887.1"/>
    <property type="molecule type" value="Genomic_DNA"/>
</dbReference>
<dbReference type="Pfam" id="PF00668">
    <property type="entry name" value="Condensation"/>
    <property type="match status" value="4"/>
</dbReference>
<protein>
    <submittedName>
        <fullName evidence="14">Amino acid adenylation domain-containing protein</fullName>
    </submittedName>
</protein>
<dbReference type="InterPro" id="IPR000873">
    <property type="entry name" value="AMP-dep_synth/lig_dom"/>
</dbReference>
<feature type="domain" description="Carrier" evidence="12">
    <location>
        <begin position="578"/>
        <end position="653"/>
    </location>
</feature>
<dbReference type="InterPro" id="IPR036736">
    <property type="entry name" value="ACP-like_sf"/>
</dbReference>
<dbReference type="InterPro" id="IPR015421">
    <property type="entry name" value="PyrdxlP-dep_Trfase_major"/>
</dbReference>
<dbReference type="Gene3D" id="3.30.300.30">
    <property type="match status" value="4"/>
</dbReference>
<dbReference type="Gene3D" id="3.40.47.10">
    <property type="match status" value="1"/>
</dbReference>
<dbReference type="InterPro" id="IPR010071">
    <property type="entry name" value="AA_adenyl_dom"/>
</dbReference>
<dbReference type="Gene3D" id="1.10.1200.10">
    <property type="entry name" value="ACP-like"/>
    <property type="match status" value="5"/>
</dbReference>
<dbReference type="PANTHER" id="PTHR45527">
    <property type="entry name" value="NONRIBOSOMAL PEPTIDE SYNTHETASE"/>
    <property type="match status" value="1"/>
</dbReference>
<dbReference type="Gene3D" id="3.30.559.10">
    <property type="entry name" value="Chloramphenicol acetyltransferase-like domain"/>
    <property type="match status" value="4"/>
</dbReference>
<dbReference type="Pfam" id="PF22621">
    <property type="entry name" value="CurL-like_PKS_C"/>
    <property type="match status" value="1"/>
</dbReference>
<dbReference type="CDD" id="cd00610">
    <property type="entry name" value="OAT_like"/>
    <property type="match status" value="1"/>
</dbReference>
<dbReference type="FunFam" id="3.40.50.980:FF:000001">
    <property type="entry name" value="Non-ribosomal peptide synthetase"/>
    <property type="match status" value="2"/>
</dbReference>
<evidence type="ECO:0000256" key="10">
    <source>
        <dbReference type="ARBA" id="ARBA00023268"/>
    </source>
</evidence>
<dbReference type="RefSeq" id="WP_163949720.1">
    <property type="nucleotide sequence ID" value="NZ_JAAIKC010000007.1"/>
</dbReference>
<keyword evidence="8" id="KW-0663">Pyridoxal phosphate</keyword>
<dbReference type="SUPFAM" id="SSF47336">
    <property type="entry name" value="ACP-like"/>
    <property type="match status" value="5"/>
</dbReference>
<evidence type="ECO:0000259" key="12">
    <source>
        <dbReference type="PROSITE" id="PS50075"/>
    </source>
</evidence>
<dbReference type="Pfam" id="PF00202">
    <property type="entry name" value="Aminotran_3"/>
    <property type="match status" value="1"/>
</dbReference>
<feature type="domain" description="Carrier" evidence="12">
    <location>
        <begin position="4711"/>
        <end position="4785"/>
    </location>
</feature>
<dbReference type="InterPro" id="IPR023213">
    <property type="entry name" value="CAT-like_dom_sf"/>
</dbReference>
<keyword evidence="5" id="KW-0436">Ligase</keyword>
<keyword evidence="9" id="KW-0045">Antibiotic biosynthesis</keyword>
<dbReference type="InterPro" id="IPR014030">
    <property type="entry name" value="Ketoacyl_synth_N"/>
</dbReference>
<feature type="compositionally biased region" description="Basic and acidic residues" evidence="11">
    <location>
        <begin position="1989"/>
        <end position="1999"/>
    </location>
</feature>
<gene>
    <name evidence="14" type="ORF">GK047_17960</name>
</gene>
<dbReference type="CDD" id="cd05930">
    <property type="entry name" value="A_NRPS"/>
    <property type="match status" value="2"/>
</dbReference>
<dbReference type="GO" id="GO:0017000">
    <property type="term" value="P:antibiotic biosynthetic process"/>
    <property type="evidence" value="ECO:0007669"/>
    <property type="project" value="UniProtKB-KW"/>
</dbReference>
<accession>A0A6G4A2L0</accession>
<dbReference type="GO" id="GO:0043041">
    <property type="term" value="P:amino acid activation for nonribosomal peptide biosynthetic process"/>
    <property type="evidence" value="ECO:0007669"/>
    <property type="project" value="TreeGrafter"/>
</dbReference>
<name>A0A6G4A2L0_9BACL</name>
<dbReference type="NCBIfam" id="TIGR01720">
    <property type="entry name" value="NRPS-para261"/>
    <property type="match status" value="1"/>
</dbReference>
<comment type="cofactor">
    <cofactor evidence="1">
        <name>pantetheine 4'-phosphate</name>
        <dbReference type="ChEBI" id="CHEBI:47942"/>
    </cofactor>
</comment>
<dbReference type="InterPro" id="IPR005814">
    <property type="entry name" value="Aminotrans_3"/>
</dbReference>
<dbReference type="GO" id="GO:0004315">
    <property type="term" value="F:3-oxoacyl-[acyl-carrier-protein] synthase activity"/>
    <property type="evidence" value="ECO:0007669"/>
    <property type="project" value="InterPro"/>
</dbReference>
<keyword evidence="10" id="KW-0511">Multifunctional enzyme</keyword>
<dbReference type="PROSITE" id="PS00606">
    <property type="entry name" value="KS3_1"/>
    <property type="match status" value="1"/>
</dbReference>
<feature type="domain" description="Carrier" evidence="12">
    <location>
        <begin position="1310"/>
        <end position="1385"/>
    </location>
</feature>
<feature type="region of interest" description="Disordered" evidence="11">
    <location>
        <begin position="1187"/>
        <end position="1207"/>
    </location>
</feature>
<dbReference type="InterPro" id="IPR010060">
    <property type="entry name" value="NRPS_synth"/>
</dbReference>
<keyword evidence="7" id="KW-0677">Repeat</keyword>
<evidence type="ECO:0000256" key="11">
    <source>
        <dbReference type="SAM" id="MobiDB-lite"/>
    </source>
</evidence>
<dbReference type="SUPFAM" id="SSF52777">
    <property type="entry name" value="CoA-dependent acyltransferases"/>
    <property type="match status" value="8"/>
</dbReference>
<dbReference type="SMART" id="SM00823">
    <property type="entry name" value="PKS_PP"/>
    <property type="match status" value="5"/>
</dbReference>
<feature type="domain" description="Carrier" evidence="12">
    <location>
        <begin position="3669"/>
        <end position="3744"/>
    </location>
</feature>
<evidence type="ECO:0000256" key="9">
    <source>
        <dbReference type="ARBA" id="ARBA00023194"/>
    </source>
</evidence>
<dbReference type="Pfam" id="PF02801">
    <property type="entry name" value="Ketoacyl-synt_C"/>
    <property type="match status" value="1"/>
</dbReference>
<proteinExistence type="inferred from homology"/>
<comment type="caution">
    <text evidence="14">The sequence shown here is derived from an EMBL/GenBank/DDBJ whole genome shotgun (WGS) entry which is preliminary data.</text>
</comment>
<dbReference type="PROSITE" id="PS52004">
    <property type="entry name" value="KS3_2"/>
    <property type="match status" value="1"/>
</dbReference>
<dbReference type="InterPro" id="IPR009081">
    <property type="entry name" value="PP-bd_ACP"/>
</dbReference>